<dbReference type="InterPro" id="IPR020103">
    <property type="entry name" value="PsdUridine_synth_cat_dom_sf"/>
</dbReference>
<dbReference type="GO" id="GO:0000455">
    <property type="term" value="P:enzyme-directed rRNA pseudouridine synthesis"/>
    <property type="evidence" value="ECO:0007669"/>
    <property type="project" value="TreeGrafter"/>
</dbReference>
<dbReference type="EC" id="5.4.99.-" evidence="6"/>
<protein>
    <recommendedName>
        <fullName evidence="6">Pseudouridine synthase</fullName>
        <ecNumber evidence="6">5.4.99.-</ecNumber>
    </recommendedName>
</protein>
<evidence type="ECO:0000256" key="3">
    <source>
        <dbReference type="ARBA" id="ARBA00036882"/>
    </source>
</evidence>
<dbReference type="InterPro" id="IPR050188">
    <property type="entry name" value="RluA_PseudoU_synthase"/>
</dbReference>
<dbReference type="InterPro" id="IPR006145">
    <property type="entry name" value="PsdUridine_synth_RsuA/RluA"/>
</dbReference>
<dbReference type="GO" id="GO:0160140">
    <property type="term" value="F:23S rRNA pseudouridine(1911/1915/1917) synthase activity"/>
    <property type="evidence" value="ECO:0007669"/>
    <property type="project" value="UniProtKB-EC"/>
</dbReference>
<dbReference type="InterPro" id="IPR006225">
    <property type="entry name" value="PsdUridine_synth_RluC/D"/>
</dbReference>
<organism evidence="8 9">
    <name type="scientific">Paracoccus chinensis</name>
    <dbReference type="NCBI Taxonomy" id="525640"/>
    <lineage>
        <taxon>Bacteria</taxon>
        <taxon>Pseudomonadati</taxon>
        <taxon>Pseudomonadota</taxon>
        <taxon>Alphaproteobacteria</taxon>
        <taxon>Rhodobacterales</taxon>
        <taxon>Paracoccaceae</taxon>
        <taxon>Paracoccus</taxon>
    </lineage>
</organism>
<dbReference type="Gene3D" id="3.30.2350.10">
    <property type="entry name" value="Pseudouridine synthase"/>
    <property type="match status" value="1"/>
</dbReference>
<evidence type="ECO:0000256" key="6">
    <source>
        <dbReference type="RuleBase" id="RU362028"/>
    </source>
</evidence>
<proteinExistence type="inferred from homology"/>
<dbReference type="PROSITE" id="PS50889">
    <property type="entry name" value="S4"/>
    <property type="match status" value="1"/>
</dbReference>
<dbReference type="GO" id="GO:0003723">
    <property type="term" value="F:RNA binding"/>
    <property type="evidence" value="ECO:0007669"/>
    <property type="project" value="UniProtKB-KW"/>
</dbReference>
<dbReference type="PANTHER" id="PTHR21600">
    <property type="entry name" value="MITOCHONDRIAL RNA PSEUDOURIDINE SYNTHASE"/>
    <property type="match status" value="1"/>
</dbReference>
<dbReference type="RefSeq" id="WP_090755578.1">
    <property type="nucleotide sequence ID" value="NZ_FNGE01000008.1"/>
</dbReference>
<dbReference type="STRING" id="525640.SAMN04487971_108147"/>
<sequence>MPDLVLTLPADLAAADASRLDKALAEAAPDSAALSRSRIARLIAAGAIRGPNGPVTDGKARALPGDYVVTLGEPEPIDARPESIPLNVVHEDDSLIVIDKPAGMVVHPAPGSPSGTLVNALLAHCAGSLSGIGGAARPGIVHRIDKDTSGLLVVAKTDLAHQALARQFEDHSAARRYLALAHGTIDPADPRLRGLPGVTFEPGNVLKIATLLGRHPTDRQRQAVSLKQGRHAVTRATMLESFGTPPAAMLVECRLETGRTHQIRVHLAHCGLGLIGDPVYGGARRASARALGDAAEAVAAFPRQALHAAHLGFAHPVDGRWLAFDSELPADMQALLAALRGTPAVDATFAE</sequence>
<keyword evidence="2 6" id="KW-0413">Isomerase</keyword>
<feature type="active site" evidence="4">
    <location>
        <position position="145"/>
    </location>
</feature>
<dbReference type="Pfam" id="PF00849">
    <property type="entry name" value="PseudoU_synth_2"/>
    <property type="match status" value="1"/>
</dbReference>
<dbReference type="CDD" id="cd00165">
    <property type="entry name" value="S4"/>
    <property type="match status" value="1"/>
</dbReference>
<keyword evidence="5" id="KW-0694">RNA-binding</keyword>
<evidence type="ECO:0000313" key="9">
    <source>
        <dbReference type="Proteomes" id="UP000199555"/>
    </source>
</evidence>
<dbReference type="PANTHER" id="PTHR21600:SF44">
    <property type="entry name" value="RIBOSOMAL LARGE SUBUNIT PSEUDOURIDINE SYNTHASE D"/>
    <property type="match status" value="1"/>
</dbReference>
<name>A0A1G9IW10_9RHOB</name>
<gene>
    <name evidence="8" type="ORF">SAMN04487971_108147</name>
</gene>
<evidence type="ECO:0000256" key="2">
    <source>
        <dbReference type="ARBA" id="ARBA00023235"/>
    </source>
</evidence>
<evidence type="ECO:0000313" key="8">
    <source>
        <dbReference type="EMBL" id="SDL29014.1"/>
    </source>
</evidence>
<dbReference type="AlphaFoldDB" id="A0A1G9IW10"/>
<evidence type="ECO:0000259" key="7">
    <source>
        <dbReference type="Pfam" id="PF00849"/>
    </source>
</evidence>
<dbReference type="CDD" id="cd02869">
    <property type="entry name" value="PseudoU_synth_RluA_like"/>
    <property type="match status" value="1"/>
</dbReference>
<comment type="similarity">
    <text evidence="1 6">Belongs to the pseudouridine synthase RluA family.</text>
</comment>
<dbReference type="Proteomes" id="UP000199555">
    <property type="component" value="Unassembled WGS sequence"/>
</dbReference>
<comment type="catalytic activity">
    <reaction evidence="6">
        <text>a uridine in RNA = a pseudouridine in RNA</text>
        <dbReference type="Rhea" id="RHEA:48348"/>
        <dbReference type="Rhea" id="RHEA-COMP:12068"/>
        <dbReference type="Rhea" id="RHEA-COMP:12069"/>
        <dbReference type="ChEBI" id="CHEBI:65314"/>
        <dbReference type="ChEBI" id="CHEBI:65315"/>
    </reaction>
</comment>
<feature type="domain" description="Pseudouridine synthase RsuA/RluA-like" evidence="7">
    <location>
        <begin position="95"/>
        <end position="269"/>
    </location>
</feature>
<evidence type="ECO:0000256" key="4">
    <source>
        <dbReference type="PIRSR" id="PIRSR606225-1"/>
    </source>
</evidence>
<dbReference type="InterPro" id="IPR036986">
    <property type="entry name" value="S4_RNA-bd_sf"/>
</dbReference>
<dbReference type="EMBL" id="FNGE01000008">
    <property type="protein sequence ID" value="SDL29014.1"/>
    <property type="molecule type" value="Genomic_DNA"/>
</dbReference>
<comment type="function">
    <text evidence="6">Responsible for synthesis of pseudouridine from uracil.</text>
</comment>
<dbReference type="NCBIfam" id="TIGR00005">
    <property type="entry name" value="rluA_subfam"/>
    <property type="match status" value="1"/>
</dbReference>
<evidence type="ECO:0000256" key="1">
    <source>
        <dbReference type="ARBA" id="ARBA00010876"/>
    </source>
</evidence>
<reference evidence="9" key="1">
    <citation type="submission" date="2016-10" db="EMBL/GenBank/DDBJ databases">
        <authorList>
            <person name="Varghese N."/>
            <person name="Submissions S."/>
        </authorList>
    </citation>
    <scope>NUCLEOTIDE SEQUENCE [LARGE SCALE GENOMIC DNA]</scope>
    <source>
        <strain evidence="9">CGMCC 1.7655</strain>
    </source>
</reference>
<comment type="catalytic activity">
    <reaction evidence="3">
        <text>uridine(1911/1915/1917) in 23S rRNA = pseudouridine(1911/1915/1917) in 23S rRNA</text>
        <dbReference type="Rhea" id="RHEA:42524"/>
        <dbReference type="Rhea" id="RHEA-COMP:10097"/>
        <dbReference type="Rhea" id="RHEA-COMP:10098"/>
        <dbReference type="ChEBI" id="CHEBI:65314"/>
        <dbReference type="ChEBI" id="CHEBI:65315"/>
        <dbReference type="EC" id="5.4.99.23"/>
    </reaction>
</comment>
<dbReference type="InterPro" id="IPR006224">
    <property type="entry name" value="PsdUridine_synth_RluA-like_CS"/>
</dbReference>
<dbReference type="OrthoDB" id="9807829at2"/>
<dbReference type="PROSITE" id="PS01129">
    <property type="entry name" value="PSI_RLU"/>
    <property type="match status" value="1"/>
</dbReference>
<dbReference type="Gene3D" id="3.10.290.10">
    <property type="entry name" value="RNA-binding S4 domain"/>
    <property type="match status" value="1"/>
</dbReference>
<accession>A0A1G9IW10</accession>
<dbReference type="SUPFAM" id="SSF55120">
    <property type="entry name" value="Pseudouridine synthase"/>
    <property type="match status" value="1"/>
</dbReference>
<evidence type="ECO:0000256" key="5">
    <source>
        <dbReference type="PROSITE-ProRule" id="PRU00182"/>
    </source>
</evidence>
<keyword evidence="9" id="KW-1185">Reference proteome</keyword>